<sequence>MPLDPSYLTYAKRGPGLDHDWFAHRTARAWPRLAWPGGKPVALWLVVPVEHFPLHPASGPVRPTGALEPPAPNLWAYANRDYGNRIGIHRILRVLDRLGLKASAAIDPLAAARYPALIPAVEARGWEIMAHGWRADAPLHGGMDAGEEAARITEALASLRAAATTPVTGWLSTACSESFHTLGLLAARGVTYVADWQNDEMPYALTGPASSMMMLPTSHELSDRHLLVEQDRMVDDYAAAVLAAFARIGREAREQGGGRVLPLAITPWILGYPHRIAALARLLETITASGLVWNATGAEIIAACRAQIRSDP</sequence>
<dbReference type="Proteomes" id="UP001216253">
    <property type="component" value="Unassembled WGS sequence"/>
</dbReference>
<dbReference type="RefSeq" id="WP_275227618.1">
    <property type="nucleotide sequence ID" value="NZ_JARESE010000019.1"/>
</dbReference>
<evidence type="ECO:0000313" key="2">
    <source>
        <dbReference type="Proteomes" id="UP001216253"/>
    </source>
</evidence>
<gene>
    <name evidence="1" type="ORF">PYV00_07290</name>
</gene>
<dbReference type="Gene3D" id="3.20.20.370">
    <property type="entry name" value="Glycoside hydrolase/deacetylase"/>
    <property type="match status" value="1"/>
</dbReference>
<dbReference type="PANTHER" id="PTHR43123">
    <property type="entry name" value="POLYSACCHARIDE DEACETYLASE-RELATED"/>
    <property type="match status" value="1"/>
</dbReference>
<keyword evidence="2" id="KW-1185">Reference proteome</keyword>
<evidence type="ECO:0000313" key="1">
    <source>
        <dbReference type="EMBL" id="MDE8651521.1"/>
    </source>
</evidence>
<organism evidence="1 2">
    <name type="scientific">Novosphingobium album</name>
    <name type="common">ex Liu et al. 2023</name>
    <dbReference type="NCBI Taxonomy" id="3031130"/>
    <lineage>
        <taxon>Bacteria</taxon>
        <taxon>Pseudomonadati</taxon>
        <taxon>Pseudomonadota</taxon>
        <taxon>Alphaproteobacteria</taxon>
        <taxon>Sphingomonadales</taxon>
        <taxon>Sphingomonadaceae</taxon>
        <taxon>Novosphingobium</taxon>
    </lineage>
</organism>
<accession>A0ABT5WP50</accession>
<proteinExistence type="predicted"/>
<dbReference type="SUPFAM" id="SSF88713">
    <property type="entry name" value="Glycoside hydrolase/deacetylase"/>
    <property type="match status" value="1"/>
</dbReference>
<dbReference type="InterPro" id="IPR011330">
    <property type="entry name" value="Glyco_hydro/deAcase_b/a-brl"/>
</dbReference>
<dbReference type="EMBL" id="JARESE010000019">
    <property type="protein sequence ID" value="MDE8651521.1"/>
    <property type="molecule type" value="Genomic_DNA"/>
</dbReference>
<reference evidence="1 2" key="1">
    <citation type="submission" date="2023-03" db="EMBL/GenBank/DDBJ databases">
        <title>NovoSphingobium album sp. nov. isolated from polycyclic aromatic hydrocarbons- and heavy-metal polluted soil.</title>
        <authorList>
            <person name="Liu Z."/>
            <person name="Wang K."/>
        </authorList>
    </citation>
    <scope>NUCLEOTIDE SEQUENCE [LARGE SCALE GENOMIC DNA]</scope>
    <source>
        <strain evidence="1 2">H3SJ31-1</strain>
    </source>
</reference>
<dbReference type="PANTHER" id="PTHR43123:SF4">
    <property type="entry name" value="POLYSACCHARIDE DEACETYLASE"/>
    <property type="match status" value="1"/>
</dbReference>
<protein>
    <submittedName>
        <fullName evidence="1">Polysaccharide deacetylase</fullName>
    </submittedName>
</protein>
<comment type="caution">
    <text evidence="1">The sequence shown here is derived from an EMBL/GenBank/DDBJ whole genome shotgun (WGS) entry which is preliminary data.</text>
</comment>
<name>A0ABT5WP50_9SPHN</name>